<reference evidence="1 2" key="1">
    <citation type="journal article" date="2014" name="Agronomy (Basel)">
        <title>A Draft Genome Sequence for Ensete ventricosum, the Drought-Tolerant Tree Against Hunger.</title>
        <authorList>
            <person name="Harrison J."/>
            <person name="Moore K.A."/>
            <person name="Paszkiewicz K."/>
            <person name="Jones T."/>
            <person name="Grant M."/>
            <person name="Ambacheew D."/>
            <person name="Muzemil S."/>
            <person name="Studholme D.J."/>
        </authorList>
    </citation>
    <scope>NUCLEOTIDE SEQUENCE [LARGE SCALE GENOMIC DNA]</scope>
</reference>
<protein>
    <submittedName>
        <fullName evidence="1">Uncharacterized protein</fullName>
    </submittedName>
</protein>
<gene>
    <name evidence="1" type="ORF">B296_00050325</name>
</gene>
<name>A0A444EF40_ENSVE</name>
<comment type="caution">
    <text evidence="1">The sequence shown here is derived from an EMBL/GenBank/DDBJ whole genome shotgun (WGS) entry which is preliminary data.</text>
</comment>
<evidence type="ECO:0000313" key="2">
    <source>
        <dbReference type="Proteomes" id="UP000287651"/>
    </source>
</evidence>
<dbReference type="AlphaFoldDB" id="A0A444EF40"/>
<proteinExistence type="predicted"/>
<evidence type="ECO:0000313" key="1">
    <source>
        <dbReference type="EMBL" id="RRT46871.1"/>
    </source>
</evidence>
<dbReference type="Proteomes" id="UP000287651">
    <property type="component" value="Unassembled WGS sequence"/>
</dbReference>
<sequence length="68" mass="7590">MAMDGSDCDGDARTFKVNFTTDGLTKLRERVKEKLKEFMGDYTDDTLAVHGLLPSLVSSSVILNVWCF</sequence>
<organism evidence="1 2">
    <name type="scientific">Ensete ventricosum</name>
    <name type="common">Abyssinian banana</name>
    <name type="synonym">Musa ensete</name>
    <dbReference type="NCBI Taxonomy" id="4639"/>
    <lineage>
        <taxon>Eukaryota</taxon>
        <taxon>Viridiplantae</taxon>
        <taxon>Streptophyta</taxon>
        <taxon>Embryophyta</taxon>
        <taxon>Tracheophyta</taxon>
        <taxon>Spermatophyta</taxon>
        <taxon>Magnoliopsida</taxon>
        <taxon>Liliopsida</taxon>
        <taxon>Zingiberales</taxon>
        <taxon>Musaceae</taxon>
        <taxon>Ensete</taxon>
    </lineage>
</organism>
<dbReference type="EMBL" id="AMZH03014895">
    <property type="protein sequence ID" value="RRT46871.1"/>
    <property type="molecule type" value="Genomic_DNA"/>
</dbReference>
<accession>A0A444EF40</accession>